<dbReference type="PANTHER" id="PTHR43390:SF1">
    <property type="entry name" value="CHLOROPLAST PROCESSING PEPTIDASE"/>
    <property type="match status" value="1"/>
</dbReference>
<evidence type="ECO:0000256" key="7">
    <source>
        <dbReference type="SAM" id="MobiDB-lite"/>
    </source>
</evidence>
<reference evidence="9" key="2">
    <citation type="submission" date="2024-03" db="EMBL/GenBank/DDBJ databases">
        <title>The Genome Sequence of Enterococcus sp. DIV0205d.</title>
        <authorList>
            <consortium name="The Broad Institute Genomics Platform"/>
            <consortium name="The Broad Institute Microbial Omics Core"/>
            <consortium name="The Broad Institute Genomic Center for Infectious Diseases"/>
            <person name="Earl A."/>
            <person name="Manson A."/>
            <person name="Gilmore M."/>
            <person name="Schwartman J."/>
            <person name="Shea T."/>
            <person name="Abouelleil A."/>
            <person name="Cao P."/>
            <person name="Chapman S."/>
            <person name="Cusick C."/>
            <person name="Young S."/>
            <person name="Neafsey D."/>
            <person name="Nusbaum C."/>
            <person name="Birren B."/>
        </authorList>
    </citation>
    <scope>NUCLEOTIDE SEQUENCE</scope>
    <source>
        <strain evidence="9">7F3_DIV0205</strain>
    </source>
</reference>
<dbReference type="SUPFAM" id="SSF51306">
    <property type="entry name" value="LexA/Signal peptidase"/>
    <property type="match status" value="1"/>
</dbReference>
<evidence type="ECO:0000256" key="6">
    <source>
        <dbReference type="RuleBase" id="RU362042"/>
    </source>
</evidence>
<evidence type="ECO:0000256" key="4">
    <source>
        <dbReference type="ARBA" id="ARBA00013208"/>
    </source>
</evidence>
<accession>A0AAQ3Y870</accession>
<dbReference type="GO" id="GO:0009003">
    <property type="term" value="F:signal peptidase activity"/>
    <property type="evidence" value="ECO:0007669"/>
    <property type="project" value="UniProtKB-EC"/>
</dbReference>
<evidence type="ECO:0000259" key="8">
    <source>
        <dbReference type="Pfam" id="PF10502"/>
    </source>
</evidence>
<keyword evidence="6" id="KW-0812">Transmembrane</keyword>
<dbReference type="InterPro" id="IPR036286">
    <property type="entry name" value="LexA/Signal_pep-like_sf"/>
</dbReference>
<reference evidence="9" key="1">
    <citation type="submission" date="2017-05" db="EMBL/GenBank/DDBJ databases">
        <authorList>
            <consortium name="The Broad Institute Genomics Platform"/>
            <consortium name="The Broad Institute Genomic Center for Infectious Diseases"/>
            <person name="Earl A."/>
            <person name="Manson A."/>
            <person name="Schwartman J."/>
            <person name="Gilmore M."/>
            <person name="Abouelleil A."/>
            <person name="Cao P."/>
            <person name="Chapman S."/>
            <person name="Cusick C."/>
            <person name="Shea T."/>
            <person name="Young S."/>
            <person name="Neafsey D."/>
            <person name="Nusbaum C."/>
            <person name="Birren B."/>
        </authorList>
    </citation>
    <scope>NUCLEOTIDE SEQUENCE</scope>
    <source>
        <strain evidence="9">7F3_DIV0205</strain>
    </source>
</reference>
<dbReference type="Proteomes" id="UP000194948">
    <property type="component" value="Chromosome"/>
</dbReference>
<feature type="compositionally biased region" description="Basic residues" evidence="7">
    <location>
        <begin position="18"/>
        <end position="35"/>
    </location>
</feature>
<keyword evidence="5 6" id="KW-0378">Hydrolase</keyword>
<gene>
    <name evidence="9" type="ORF">A5821_002857</name>
</gene>
<evidence type="ECO:0000313" key="9">
    <source>
        <dbReference type="EMBL" id="WYK01720.1"/>
    </source>
</evidence>
<keyword evidence="6" id="KW-0472">Membrane</keyword>
<dbReference type="Gene3D" id="2.10.109.10">
    <property type="entry name" value="Umud Fragment, subunit A"/>
    <property type="match status" value="1"/>
</dbReference>
<keyword evidence="6" id="KW-1133">Transmembrane helix</keyword>
<keyword evidence="10" id="KW-1185">Reference proteome</keyword>
<evidence type="ECO:0000256" key="3">
    <source>
        <dbReference type="ARBA" id="ARBA00009370"/>
    </source>
</evidence>
<dbReference type="PRINTS" id="PR00727">
    <property type="entry name" value="LEADERPTASE"/>
</dbReference>
<dbReference type="CDD" id="cd06530">
    <property type="entry name" value="S26_SPase_I"/>
    <property type="match status" value="1"/>
</dbReference>
<evidence type="ECO:0000256" key="2">
    <source>
        <dbReference type="ARBA" id="ARBA00004401"/>
    </source>
</evidence>
<dbReference type="GO" id="GO:0005886">
    <property type="term" value="C:plasma membrane"/>
    <property type="evidence" value="ECO:0007669"/>
    <property type="project" value="UniProtKB-SubCell"/>
</dbReference>
<keyword evidence="6" id="KW-0645">Protease</keyword>
<dbReference type="InterPro" id="IPR019533">
    <property type="entry name" value="Peptidase_S26"/>
</dbReference>
<organism evidence="9 10">
    <name type="scientific">Candidatus Enterococcus palustris</name>
    <dbReference type="NCBI Taxonomy" id="1834189"/>
    <lineage>
        <taxon>Bacteria</taxon>
        <taxon>Bacillati</taxon>
        <taxon>Bacillota</taxon>
        <taxon>Bacilli</taxon>
        <taxon>Lactobacillales</taxon>
        <taxon>Enterococcaceae</taxon>
        <taxon>Enterococcus</taxon>
    </lineage>
</organism>
<protein>
    <recommendedName>
        <fullName evidence="4 6">Signal peptidase I</fullName>
        <ecNumber evidence="4 6">3.4.21.89</ecNumber>
    </recommendedName>
</protein>
<dbReference type="EMBL" id="CP147244">
    <property type="protein sequence ID" value="WYK01720.1"/>
    <property type="molecule type" value="Genomic_DNA"/>
</dbReference>
<dbReference type="NCBIfam" id="TIGR02227">
    <property type="entry name" value="sigpep_I_bact"/>
    <property type="match status" value="1"/>
</dbReference>
<sequence length="228" mass="26806">MKKKVSDNEKRNRDLNKKHPHKTAKRTVKSKQNSRKKLIISKQKKQRKKRKLMFLSELLFTFLIVTSLLYILSFFTFTTAKVTGYGMTHSINNNERVLVDRLAPIKRFALIYFRVPGVKETSVRRIIGLPGEKLAYINDELYINDALVAERFLANELVNAKRDNYMYTEDFSLDIWKNNSRVPKGHYFVLGDNRPFSSDSRYYGYIDEKDVIGVVTYRLLPLHRATKF</sequence>
<evidence type="ECO:0000313" key="10">
    <source>
        <dbReference type="Proteomes" id="UP000194948"/>
    </source>
</evidence>
<proteinExistence type="inferred from homology"/>
<dbReference type="RefSeq" id="WP_086315374.1">
    <property type="nucleotide sequence ID" value="NZ_CP147244.1"/>
</dbReference>
<dbReference type="AlphaFoldDB" id="A0AAQ3Y870"/>
<dbReference type="EC" id="3.4.21.89" evidence="4 6"/>
<comment type="catalytic activity">
    <reaction evidence="1 6">
        <text>Cleavage of hydrophobic, N-terminal signal or leader sequences from secreted and periplasmic proteins.</text>
        <dbReference type="EC" id="3.4.21.89"/>
    </reaction>
</comment>
<evidence type="ECO:0000256" key="1">
    <source>
        <dbReference type="ARBA" id="ARBA00000677"/>
    </source>
</evidence>
<feature type="transmembrane region" description="Helical" evidence="6">
    <location>
        <begin position="52"/>
        <end position="75"/>
    </location>
</feature>
<dbReference type="InterPro" id="IPR000223">
    <property type="entry name" value="Pept_S26A_signal_pept_1"/>
</dbReference>
<dbReference type="PROSITE" id="PS00761">
    <property type="entry name" value="SPASE_I_3"/>
    <property type="match status" value="1"/>
</dbReference>
<feature type="compositionally biased region" description="Basic and acidic residues" evidence="7">
    <location>
        <begin position="1"/>
        <end position="17"/>
    </location>
</feature>
<comment type="similarity">
    <text evidence="3 6">Belongs to the peptidase S26 family.</text>
</comment>
<feature type="region of interest" description="Disordered" evidence="7">
    <location>
        <begin position="1"/>
        <end position="35"/>
    </location>
</feature>
<evidence type="ECO:0000256" key="5">
    <source>
        <dbReference type="ARBA" id="ARBA00022801"/>
    </source>
</evidence>
<dbReference type="InterPro" id="IPR019758">
    <property type="entry name" value="Pept_S26A_signal_pept_1_CS"/>
</dbReference>
<dbReference type="GO" id="GO:0006465">
    <property type="term" value="P:signal peptide processing"/>
    <property type="evidence" value="ECO:0007669"/>
    <property type="project" value="InterPro"/>
</dbReference>
<feature type="domain" description="Peptidase S26" evidence="8">
    <location>
        <begin position="57"/>
        <end position="218"/>
    </location>
</feature>
<comment type="subcellular location">
    <subcellularLocation>
        <location evidence="2">Cell membrane</location>
        <topology evidence="2">Single-pass type II membrane protein</topology>
    </subcellularLocation>
    <subcellularLocation>
        <location evidence="6">Membrane</location>
        <topology evidence="6">Single-pass type II membrane protein</topology>
    </subcellularLocation>
</comment>
<dbReference type="Pfam" id="PF10502">
    <property type="entry name" value="Peptidase_S26"/>
    <property type="match status" value="1"/>
</dbReference>
<dbReference type="PANTHER" id="PTHR43390">
    <property type="entry name" value="SIGNAL PEPTIDASE I"/>
    <property type="match status" value="1"/>
</dbReference>
<dbReference type="GO" id="GO:0004252">
    <property type="term" value="F:serine-type endopeptidase activity"/>
    <property type="evidence" value="ECO:0007669"/>
    <property type="project" value="InterPro"/>
</dbReference>
<name>A0AAQ3Y870_9ENTE</name>